<keyword evidence="3" id="KW-1185">Reference proteome</keyword>
<feature type="region of interest" description="Disordered" evidence="1">
    <location>
        <begin position="1"/>
        <end position="23"/>
    </location>
</feature>
<evidence type="ECO:0000256" key="1">
    <source>
        <dbReference type="SAM" id="MobiDB-lite"/>
    </source>
</evidence>
<reference evidence="2 3" key="1">
    <citation type="submission" date="2015-04" db="EMBL/GenBank/DDBJ databases">
        <authorList>
            <person name="Syromyatnikov M.Y."/>
            <person name="Popov V.N."/>
        </authorList>
    </citation>
    <scope>NUCLEOTIDE SEQUENCE [LARGE SCALE GENOMIC DNA]</scope>
    <source>
        <strain evidence="2">WF-38-12</strain>
    </source>
</reference>
<evidence type="ECO:0000313" key="2">
    <source>
        <dbReference type="EMBL" id="CRG91618.1"/>
    </source>
</evidence>
<dbReference type="OrthoDB" id="10557963at2759"/>
<proteinExistence type="predicted"/>
<gene>
    <name evidence="2" type="ORF">PISL3812_08668</name>
</gene>
<sequence length="213" mass="23510">MDFNNGYSQEYLESRDGESQSLPEQTFQLRYPPSSTLSNTSHVFSTISDPPSGYEQTVWCTPDAADLMELGSLYTDAYTGPASYNNSMDFNNSELLSYDGSYGPAGYTNARALTTDLQLQPPGLQVPDLEPSVDFSSDYSGIGLDSMDDWYKGLDYGDSPMASNSFPDGDPSYIWTSQDLKLLANQYGSPFSVGSPCSSQVQNQFVPRNWYQP</sequence>
<accession>A0A0U1M7W3</accession>
<dbReference type="AlphaFoldDB" id="A0A0U1M7W3"/>
<dbReference type="Proteomes" id="UP000054383">
    <property type="component" value="Unassembled WGS sequence"/>
</dbReference>
<organism evidence="2 3">
    <name type="scientific">Talaromyces islandicus</name>
    <name type="common">Penicillium islandicum</name>
    <dbReference type="NCBI Taxonomy" id="28573"/>
    <lineage>
        <taxon>Eukaryota</taxon>
        <taxon>Fungi</taxon>
        <taxon>Dikarya</taxon>
        <taxon>Ascomycota</taxon>
        <taxon>Pezizomycotina</taxon>
        <taxon>Eurotiomycetes</taxon>
        <taxon>Eurotiomycetidae</taxon>
        <taxon>Eurotiales</taxon>
        <taxon>Trichocomaceae</taxon>
        <taxon>Talaromyces</taxon>
        <taxon>Talaromyces sect. Islandici</taxon>
    </lineage>
</organism>
<protein>
    <submittedName>
        <fullName evidence="2">Uncharacterized protein</fullName>
    </submittedName>
</protein>
<evidence type="ECO:0000313" key="3">
    <source>
        <dbReference type="Proteomes" id="UP000054383"/>
    </source>
</evidence>
<name>A0A0U1M7W3_TALIS</name>
<dbReference type="EMBL" id="CVMT01000010">
    <property type="protein sequence ID" value="CRG91618.1"/>
    <property type="molecule type" value="Genomic_DNA"/>
</dbReference>